<gene>
    <name evidence="3" type="ORF">Dthio_PD1948</name>
</gene>
<protein>
    <submittedName>
        <fullName evidence="3">Regulatory protein MerR</fullName>
    </submittedName>
</protein>
<name>D6SPA0_9BACT</name>
<dbReference type="Pfam" id="PF13411">
    <property type="entry name" value="MerR_1"/>
    <property type="match status" value="1"/>
</dbReference>
<evidence type="ECO:0000313" key="3">
    <source>
        <dbReference type="EMBL" id="EFI34576.1"/>
    </source>
</evidence>
<dbReference type="eggNOG" id="COG0789">
    <property type="taxonomic scope" value="Bacteria"/>
</dbReference>
<feature type="coiled-coil region" evidence="1">
    <location>
        <begin position="170"/>
        <end position="204"/>
    </location>
</feature>
<dbReference type="AlphaFoldDB" id="D6SPA0"/>
<feature type="domain" description="HTH merR-type" evidence="2">
    <location>
        <begin position="7"/>
        <end position="74"/>
    </location>
</feature>
<dbReference type="Proteomes" id="UP000005496">
    <property type="component" value="Unassembled WGS sequence"/>
</dbReference>
<reference evidence="3" key="1">
    <citation type="submission" date="2010-05" db="EMBL/GenBank/DDBJ databases">
        <title>The draft genome of Desulfonatronospira thiodismutans ASO3-1.</title>
        <authorList>
            <consortium name="US DOE Joint Genome Institute (JGI-PGF)"/>
            <person name="Lucas S."/>
            <person name="Copeland A."/>
            <person name="Lapidus A."/>
            <person name="Cheng J.-F."/>
            <person name="Bruce D."/>
            <person name="Goodwin L."/>
            <person name="Pitluck S."/>
            <person name="Chertkov O."/>
            <person name="Brettin T."/>
            <person name="Detter J.C."/>
            <person name="Han C."/>
            <person name="Land M.L."/>
            <person name="Hauser L."/>
            <person name="Kyrpides N."/>
            <person name="Mikhailova N."/>
            <person name="Muyzer G."/>
            <person name="Woyke T."/>
        </authorList>
    </citation>
    <scope>NUCLEOTIDE SEQUENCE [LARGE SCALE GENOMIC DNA]</scope>
    <source>
        <strain evidence="3">ASO3-1</strain>
    </source>
</reference>
<dbReference type="InterPro" id="IPR000551">
    <property type="entry name" value="MerR-type_HTH_dom"/>
</dbReference>
<evidence type="ECO:0000259" key="2">
    <source>
        <dbReference type="Pfam" id="PF13411"/>
    </source>
</evidence>
<accession>D6SPA0</accession>
<dbReference type="SUPFAM" id="SSF46955">
    <property type="entry name" value="Putative DNA-binding domain"/>
    <property type="match status" value="1"/>
</dbReference>
<sequence length="233" mass="27279">MNQELLTIKEIARRLDLPESNIRYYRDRFDRFLPSVGHGRKKRYKPEAVEVFRCIVEELGQSRSTQEIEEVLAARFSQNPSQVTWQQDSLSPAAYAQSGSDATYLQEALVTQSRALDKLSRAMQLERGLFADLQQMQSRQDRLKRAVYLLWKGYQKSLSRDRDGHQPGEVEKLREEVESLETRQTELEEKLESELKSMREELQKCQFWTKRLLMQSAREKTEPDKGDESQTGT</sequence>
<evidence type="ECO:0000313" key="4">
    <source>
        <dbReference type="Proteomes" id="UP000005496"/>
    </source>
</evidence>
<keyword evidence="4" id="KW-1185">Reference proteome</keyword>
<dbReference type="EMBL" id="ACJN02000002">
    <property type="protein sequence ID" value="EFI34576.1"/>
    <property type="molecule type" value="Genomic_DNA"/>
</dbReference>
<comment type="caution">
    <text evidence="3">The sequence shown here is derived from an EMBL/GenBank/DDBJ whole genome shotgun (WGS) entry which is preliminary data.</text>
</comment>
<dbReference type="InterPro" id="IPR009061">
    <property type="entry name" value="DNA-bd_dom_put_sf"/>
</dbReference>
<dbReference type="OrthoDB" id="5447718at2"/>
<dbReference type="GO" id="GO:0003677">
    <property type="term" value="F:DNA binding"/>
    <property type="evidence" value="ECO:0007669"/>
    <property type="project" value="InterPro"/>
</dbReference>
<evidence type="ECO:0000256" key="1">
    <source>
        <dbReference type="SAM" id="Coils"/>
    </source>
</evidence>
<dbReference type="Gene3D" id="1.10.1660.10">
    <property type="match status" value="1"/>
</dbReference>
<keyword evidence="1" id="KW-0175">Coiled coil</keyword>
<dbReference type="RefSeq" id="WP_008869896.1">
    <property type="nucleotide sequence ID" value="NZ_ACJN02000002.1"/>
</dbReference>
<proteinExistence type="predicted"/>
<organism evidence="3 4">
    <name type="scientific">Desulfonatronospira thiodismutans ASO3-1</name>
    <dbReference type="NCBI Taxonomy" id="555779"/>
    <lineage>
        <taxon>Bacteria</taxon>
        <taxon>Pseudomonadati</taxon>
        <taxon>Thermodesulfobacteriota</taxon>
        <taxon>Desulfovibrionia</taxon>
        <taxon>Desulfovibrionales</taxon>
        <taxon>Desulfonatronovibrionaceae</taxon>
        <taxon>Desulfonatronospira</taxon>
    </lineage>
</organism>
<dbReference type="GO" id="GO:0006355">
    <property type="term" value="P:regulation of DNA-templated transcription"/>
    <property type="evidence" value="ECO:0007669"/>
    <property type="project" value="InterPro"/>
</dbReference>